<dbReference type="OMA" id="ATRFMNC"/>
<dbReference type="Proteomes" id="UP000051952">
    <property type="component" value="Unassembled WGS sequence"/>
</dbReference>
<dbReference type="EMBL" id="CYKH01001430">
    <property type="protein sequence ID" value="CUG87062.1"/>
    <property type="molecule type" value="Genomic_DNA"/>
</dbReference>
<organism evidence="2 3">
    <name type="scientific">Bodo saltans</name>
    <name type="common">Flagellated protozoan</name>
    <dbReference type="NCBI Taxonomy" id="75058"/>
    <lineage>
        <taxon>Eukaryota</taxon>
        <taxon>Discoba</taxon>
        <taxon>Euglenozoa</taxon>
        <taxon>Kinetoplastea</taxon>
        <taxon>Metakinetoplastina</taxon>
        <taxon>Eubodonida</taxon>
        <taxon>Bodonidae</taxon>
        <taxon>Bodo</taxon>
    </lineage>
</organism>
<dbReference type="Gene3D" id="2.160.20.80">
    <property type="entry name" value="E3 ubiquitin-protein ligase SopA"/>
    <property type="match status" value="1"/>
</dbReference>
<dbReference type="SUPFAM" id="SSF141571">
    <property type="entry name" value="Pentapeptide repeat-like"/>
    <property type="match status" value="1"/>
</dbReference>
<gene>
    <name evidence="2" type="ORF">BSAL_08140</name>
</gene>
<reference evidence="3" key="1">
    <citation type="submission" date="2015-09" db="EMBL/GenBank/DDBJ databases">
        <authorList>
            <consortium name="Pathogen Informatics"/>
        </authorList>
    </citation>
    <scope>NUCLEOTIDE SEQUENCE [LARGE SCALE GENOMIC DNA]</scope>
    <source>
        <strain evidence="3">Lake Konstanz</strain>
    </source>
</reference>
<feature type="region of interest" description="Disordered" evidence="1">
    <location>
        <begin position="27"/>
        <end position="47"/>
    </location>
</feature>
<name>A0A0S4J9B0_BODSA</name>
<proteinExistence type="predicted"/>
<evidence type="ECO:0008006" key="4">
    <source>
        <dbReference type="Google" id="ProtNLM"/>
    </source>
</evidence>
<keyword evidence="3" id="KW-1185">Reference proteome</keyword>
<accession>A0A0S4J9B0</accession>
<evidence type="ECO:0000256" key="1">
    <source>
        <dbReference type="SAM" id="MobiDB-lite"/>
    </source>
</evidence>
<evidence type="ECO:0000313" key="2">
    <source>
        <dbReference type="EMBL" id="CUG87062.1"/>
    </source>
</evidence>
<protein>
    <recommendedName>
        <fullName evidence="4">Pentapeptide repeat-containing protein</fullName>
    </recommendedName>
</protein>
<sequence>MRRLLMMHHPPATAVQRSTMTTKSMNVGRISSTTGSSSTSRREEVRTKTHVVGVRSCVLDLCSMRQQTALADLVNSSSVASISGSTPSTSHQNDVVLLQSDVLREGLAPASSSLPQSSSSQLPDTFGTVLEGRLLDSVDLSLSKVSASFNRATLNSSLLDGATFLRCTFHLTMMKNTTAVDARWFHCSFLGSDLQHFDGRATRFMNCTFHRCDLTSWRVEGAAFSGCTFHKCKMDGWVFDGQTTFVNYKAPTASSQVGWVQSEKSLARFGPQDVTILRAQAGSLSFS</sequence>
<dbReference type="AlphaFoldDB" id="A0A0S4J9B0"/>
<feature type="compositionally biased region" description="Low complexity" evidence="1">
    <location>
        <begin position="27"/>
        <end position="39"/>
    </location>
</feature>
<evidence type="ECO:0000313" key="3">
    <source>
        <dbReference type="Proteomes" id="UP000051952"/>
    </source>
</evidence>
<dbReference type="VEuPathDB" id="TriTrypDB:BSAL_08140"/>